<dbReference type="Proteomes" id="UP001604335">
    <property type="component" value="Unassembled WGS sequence"/>
</dbReference>
<keyword evidence="3" id="KW-1185">Reference proteome</keyword>
<feature type="region of interest" description="Disordered" evidence="1">
    <location>
        <begin position="17"/>
        <end position="63"/>
    </location>
</feature>
<sequence length="63" mass="7051">MIMIAAYKLRYKTTKLQNHNMEPPGRADRPIAPNRGQPSIANQDPMGNPELGTVNKTSEMSRL</sequence>
<gene>
    <name evidence="2" type="ORF">VPK24_14825</name>
</gene>
<name>A0ABW7CD02_9CYAN</name>
<dbReference type="RefSeq" id="WP_393014536.1">
    <property type="nucleotide sequence ID" value="NZ_JAZAQF010000086.1"/>
</dbReference>
<proteinExistence type="predicted"/>
<comment type="caution">
    <text evidence="2">The sequence shown here is derived from an EMBL/GenBank/DDBJ whole genome shotgun (WGS) entry which is preliminary data.</text>
</comment>
<evidence type="ECO:0000313" key="3">
    <source>
        <dbReference type="Proteomes" id="UP001604335"/>
    </source>
</evidence>
<accession>A0ABW7CD02</accession>
<evidence type="ECO:0000256" key="1">
    <source>
        <dbReference type="SAM" id="MobiDB-lite"/>
    </source>
</evidence>
<dbReference type="EMBL" id="JAZAQF010000086">
    <property type="protein sequence ID" value="MFG3818916.1"/>
    <property type="molecule type" value="Genomic_DNA"/>
</dbReference>
<evidence type="ECO:0000313" key="2">
    <source>
        <dbReference type="EMBL" id="MFG3818916.1"/>
    </source>
</evidence>
<reference evidence="3" key="1">
    <citation type="journal article" date="2024" name="Algal Res.">
        <title>Biochemical, toxicological and genomic investigation of a high-biomass producing Limnothrix strain isolated from Italian shallow drinking water reservoir.</title>
        <authorList>
            <person name="Simonazzi M."/>
            <person name="Shishido T.K."/>
            <person name="Delbaje E."/>
            <person name="Wahlsten M."/>
            <person name="Fewer D.P."/>
            <person name="Sivonen K."/>
            <person name="Pezzolesi L."/>
            <person name="Pistocchi R."/>
        </authorList>
    </citation>
    <scope>NUCLEOTIDE SEQUENCE [LARGE SCALE GENOMIC DNA]</scope>
    <source>
        <strain evidence="3">LRLZ20PSL1</strain>
    </source>
</reference>
<protein>
    <submittedName>
        <fullName evidence="2">Uncharacterized protein</fullName>
    </submittedName>
</protein>
<feature type="compositionally biased region" description="Polar residues" evidence="1">
    <location>
        <begin position="54"/>
        <end position="63"/>
    </location>
</feature>
<organism evidence="2 3">
    <name type="scientific">Limnothrix redekei LRLZ20PSL1</name>
    <dbReference type="NCBI Taxonomy" id="3112953"/>
    <lineage>
        <taxon>Bacteria</taxon>
        <taxon>Bacillati</taxon>
        <taxon>Cyanobacteriota</taxon>
        <taxon>Cyanophyceae</taxon>
        <taxon>Pseudanabaenales</taxon>
        <taxon>Pseudanabaenaceae</taxon>
        <taxon>Limnothrix</taxon>
    </lineage>
</organism>